<evidence type="ECO:0000256" key="3">
    <source>
        <dbReference type="ARBA" id="ARBA00022596"/>
    </source>
</evidence>
<dbReference type="Pfam" id="PF08753">
    <property type="entry name" value="NikR_C"/>
    <property type="match status" value="1"/>
</dbReference>
<evidence type="ECO:0000256" key="2">
    <source>
        <dbReference type="ARBA" id="ARBA00008478"/>
    </source>
</evidence>
<dbReference type="InterPro" id="IPR010985">
    <property type="entry name" value="Ribbon_hlx_hlx"/>
</dbReference>
<dbReference type="GO" id="GO:0003677">
    <property type="term" value="F:DNA binding"/>
    <property type="evidence" value="ECO:0007669"/>
    <property type="project" value="UniProtKB-KW"/>
</dbReference>
<dbReference type="Pfam" id="PF01402">
    <property type="entry name" value="RHH_1"/>
    <property type="match status" value="1"/>
</dbReference>
<dbReference type="AlphaFoldDB" id="A0A1N7MWJ1"/>
<protein>
    <recommendedName>
        <fullName evidence="8">Putative nickel-responsive regulator</fullName>
    </recommendedName>
</protein>
<comment type="cofactor">
    <cofactor evidence="1">
        <name>Ni(2+)</name>
        <dbReference type="ChEBI" id="CHEBI:49786"/>
    </cofactor>
</comment>
<feature type="domain" description="Ribbon-helix-helix protein CopG" evidence="9">
    <location>
        <begin position="9"/>
        <end position="43"/>
    </location>
</feature>
<dbReference type="CDD" id="cd22231">
    <property type="entry name" value="RHH_NikR_HicB-like"/>
    <property type="match status" value="1"/>
</dbReference>
<dbReference type="SUPFAM" id="SSF55021">
    <property type="entry name" value="ACT-like"/>
    <property type="match status" value="1"/>
</dbReference>
<dbReference type="GO" id="GO:0016151">
    <property type="term" value="F:nickel cation binding"/>
    <property type="evidence" value="ECO:0007669"/>
    <property type="project" value="UniProtKB-UniRule"/>
</dbReference>
<comment type="function">
    <text evidence="8">Transcriptional regulator.</text>
</comment>
<evidence type="ECO:0000256" key="8">
    <source>
        <dbReference type="HAMAP-Rule" id="MF_00476"/>
    </source>
</evidence>
<dbReference type="InterPro" id="IPR022988">
    <property type="entry name" value="Ni_resp_reg_NikR"/>
</dbReference>
<evidence type="ECO:0000256" key="4">
    <source>
        <dbReference type="ARBA" id="ARBA00022723"/>
    </source>
</evidence>
<dbReference type="SUPFAM" id="SSF47598">
    <property type="entry name" value="Ribbon-helix-helix"/>
    <property type="match status" value="1"/>
</dbReference>
<dbReference type="RefSeq" id="WP_068441379.1">
    <property type="nucleotide sequence ID" value="NZ_CAJWBH010000001.1"/>
</dbReference>
<evidence type="ECO:0000259" key="9">
    <source>
        <dbReference type="Pfam" id="PF01402"/>
    </source>
</evidence>
<dbReference type="GO" id="GO:0003700">
    <property type="term" value="F:DNA-binding transcription factor activity"/>
    <property type="evidence" value="ECO:0007669"/>
    <property type="project" value="UniProtKB-UniRule"/>
</dbReference>
<dbReference type="InterPro" id="IPR013321">
    <property type="entry name" value="Arc_rbn_hlx_hlx"/>
</dbReference>
<gene>
    <name evidence="11" type="ORF">SAMN05421686_10628</name>
</gene>
<name>A0A1N7MWJ1_9GAMM</name>
<dbReference type="NCBIfam" id="NF003381">
    <property type="entry name" value="PRK04460.1"/>
    <property type="match status" value="1"/>
</dbReference>
<dbReference type="InterPro" id="IPR027271">
    <property type="entry name" value="Acetolactate_synth/TF_NikR_C"/>
</dbReference>
<evidence type="ECO:0000256" key="5">
    <source>
        <dbReference type="ARBA" id="ARBA00023015"/>
    </source>
</evidence>
<dbReference type="InterPro" id="IPR045865">
    <property type="entry name" value="ACT-like_dom_sf"/>
</dbReference>
<dbReference type="Gene3D" id="3.30.70.1150">
    <property type="entry name" value="ACT-like. Chain A, domain 2"/>
    <property type="match status" value="1"/>
</dbReference>
<comment type="caution">
    <text evidence="8">Lacks conserved residue(s) required for the propagation of feature annotation.</text>
</comment>
<keyword evidence="4" id="KW-0479">Metal-binding</keyword>
<keyword evidence="6 8" id="KW-0238">DNA-binding</keyword>
<accession>A0A1N7MWJ1</accession>
<evidence type="ECO:0000256" key="7">
    <source>
        <dbReference type="ARBA" id="ARBA00023163"/>
    </source>
</evidence>
<dbReference type="HAMAP" id="MF_00476">
    <property type="entry name" value="NikR"/>
    <property type="match status" value="1"/>
</dbReference>
<dbReference type="Proteomes" id="UP000185639">
    <property type="component" value="Unassembled WGS sequence"/>
</dbReference>
<comment type="similarity">
    <text evidence="2 8">Belongs to the transcriptional regulatory CopG/NikR family.</text>
</comment>
<sequence>MNKKEPLSRISISLPESLLSGLDEMVARRGFDSRSQAICDMINRDINEHRSQSGDEVMTGTLNLVYNHSIPGLHKKLYDLQYKYIDEVISNLSVNLTDTHTLAVLLVQGPADRLRMIGDQMISLRGVAHGKLLLNSYLIPPIHPLPES</sequence>
<dbReference type="InterPro" id="IPR002145">
    <property type="entry name" value="CopG"/>
</dbReference>
<dbReference type="GO" id="GO:0010045">
    <property type="term" value="P:response to nickel cation"/>
    <property type="evidence" value="ECO:0007669"/>
    <property type="project" value="InterPro"/>
</dbReference>
<dbReference type="InterPro" id="IPR014864">
    <property type="entry name" value="TF_NikR_Ni-bd_C"/>
</dbReference>
<evidence type="ECO:0000313" key="11">
    <source>
        <dbReference type="EMBL" id="SIS90456.1"/>
    </source>
</evidence>
<dbReference type="OrthoDB" id="9806294at2"/>
<dbReference type="InterPro" id="IPR050192">
    <property type="entry name" value="CopG/NikR_regulator"/>
</dbReference>
<evidence type="ECO:0000256" key="6">
    <source>
        <dbReference type="ARBA" id="ARBA00023125"/>
    </source>
</evidence>
<evidence type="ECO:0000259" key="10">
    <source>
        <dbReference type="Pfam" id="PF08753"/>
    </source>
</evidence>
<reference evidence="12" key="1">
    <citation type="submission" date="2017-01" db="EMBL/GenBank/DDBJ databases">
        <authorList>
            <person name="Varghese N."/>
            <person name="Submissions S."/>
        </authorList>
    </citation>
    <scope>NUCLEOTIDE SEQUENCE [LARGE SCALE GENOMIC DNA]</scope>
    <source>
        <strain evidence="12">DSM 24913</strain>
    </source>
</reference>
<dbReference type="PANTHER" id="PTHR34719">
    <property type="entry name" value="NICKEL-RESPONSIVE REGULATOR"/>
    <property type="match status" value="1"/>
</dbReference>
<dbReference type="Gene3D" id="1.10.1220.10">
    <property type="entry name" value="Met repressor-like"/>
    <property type="match status" value="1"/>
</dbReference>
<dbReference type="PANTHER" id="PTHR34719:SF2">
    <property type="entry name" value="NICKEL-RESPONSIVE REGULATOR"/>
    <property type="match status" value="1"/>
</dbReference>
<dbReference type="EMBL" id="FTOH01000006">
    <property type="protein sequence ID" value="SIS90456.1"/>
    <property type="molecule type" value="Genomic_DNA"/>
</dbReference>
<organism evidence="11 12">
    <name type="scientific">Thalassolituus maritimus</name>
    <dbReference type="NCBI Taxonomy" id="484498"/>
    <lineage>
        <taxon>Bacteria</taxon>
        <taxon>Pseudomonadati</taxon>
        <taxon>Pseudomonadota</taxon>
        <taxon>Gammaproteobacteria</taxon>
        <taxon>Oceanospirillales</taxon>
        <taxon>Oceanospirillaceae</taxon>
        <taxon>Thalassolituus</taxon>
    </lineage>
</organism>
<feature type="domain" description="Transcription factor NikR nickel binding C-terminal" evidence="10">
    <location>
        <begin position="60"/>
        <end position="133"/>
    </location>
</feature>
<keyword evidence="7 8" id="KW-0804">Transcription</keyword>
<keyword evidence="3" id="KW-0533">Nickel</keyword>
<dbReference type="STRING" id="484498.SAMN05421686_10628"/>
<keyword evidence="5 8" id="KW-0805">Transcription regulation</keyword>
<evidence type="ECO:0000313" key="12">
    <source>
        <dbReference type="Proteomes" id="UP000185639"/>
    </source>
</evidence>
<proteinExistence type="inferred from homology"/>
<keyword evidence="12" id="KW-1185">Reference proteome</keyword>
<evidence type="ECO:0000256" key="1">
    <source>
        <dbReference type="ARBA" id="ARBA00001967"/>
    </source>
</evidence>